<dbReference type="GO" id="GO:0007031">
    <property type="term" value="P:peroxisome organization"/>
    <property type="evidence" value="ECO:0007669"/>
    <property type="project" value="TreeGrafter"/>
</dbReference>
<evidence type="ECO:0000256" key="2">
    <source>
        <dbReference type="ARBA" id="ARBA00022692"/>
    </source>
</evidence>
<feature type="transmembrane region" description="Helical" evidence="6">
    <location>
        <begin position="156"/>
        <end position="189"/>
    </location>
</feature>
<dbReference type="Proteomes" id="UP000001194">
    <property type="component" value="Unassembled WGS sequence"/>
</dbReference>
<name>B0DP47_LACBS</name>
<sequence length="556" mass="61010">MATLDYVDVPAAATRLRAASISGFETNEIRPAPKITTSLPMPSPPPSPSVLRRRASSMSLDSLTSPTLSFLPQLLLSSSLPSNPLGSPGTSTPKPVAKKKGEPTKPTLLSSKDPLSLPITTNNFKRFVAKVGPVFWLQDRIEEILLWKRGWKVTTVWMLAYALLCYFPRLILLIPHISLIAIILATYPYPSAPGSDPLYTSSGSEPAENEALPPPPTEGSIPWQANIQGIQNLMGAFSDAFTLIEPYTYHLSLSPAHFSATRTQGSISTHPSPSSHSPYTPHILTFLIVSFPPLLFLISLPAFPIRQVCLFVGLAPFAVTHPYGRALLPFIGPALRDLTPMVIKKAKVVKGRITAAAKRQQQPQEDVVEDDSKGLLLPVSMMVQRLVDDDRLTDVVWNSELREVELWENERFGGAQDTPSLSSSTSGPSPPQRGWSKQNLKPNERMAWTRGRDGWSGGVEGNGEVSFACSSNLTFSLSDGWAFVETEDWRKDLSGDWSGCSADGDGWVYSNDTWQNPRPSPYVAGGGSVTRRRRWVRRVWFDASKVGSSPAVMVRY</sequence>
<proteinExistence type="predicted"/>
<feature type="region of interest" description="Disordered" evidence="5">
    <location>
        <begin position="29"/>
        <end position="56"/>
    </location>
</feature>
<evidence type="ECO:0000256" key="4">
    <source>
        <dbReference type="ARBA" id="ARBA00023136"/>
    </source>
</evidence>
<feature type="compositionally biased region" description="Low complexity" evidence="5">
    <location>
        <begin position="81"/>
        <end position="93"/>
    </location>
</feature>
<organism evidence="9">
    <name type="scientific">Laccaria bicolor (strain S238N-H82 / ATCC MYA-4686)</name>
    <name type="common">Bicoloured deceiver</name>
    <name type="synonym">Laccaria laccata var. bicolor</name>
    <dbReference type="NCBI Taxonomy" id="486041"/>
    <lineage>
        <taxon>Eukaryota</taxon>
        <taxon>Fungi</taxon>
        <taxon>Dikarya</taxon>
        <taxon>Basidiomycota</taxon>
        <taxon>Agaricomycotina</taxon>
        <taxon>Agaricomycetes</taxon>
        <taxon>Agaricomycetidae</taxon>
        <taxon>Agaricales</taxon>
        <taxon>Agaricineae</taxon>
        <taxon>Hydnangiaceae</taxon>
        <taxon>Laccaria</taxon>
    </lineage>
</organism>
<dbReference type="KEGG" id="lbc:LACBIDRAFT_306992"/>
<keyword evidence="4 6" id="KW-0472">Membrane</keyword>
<dbReference type="InParanoid" id="B0DP47"/>
<evidence type="ECO:0000313" key="8">
    <source>
        <dbReference type="EMBL" id="EDR03552.1"/>
    </source>
</evidence>
<dbReference type="GeneID" id="6081415"/>
<dbReference type="OrthoDB" id="74314at2759"/>
<dbReference type="Pfam" id="PF06398">
    <property type="entry name" value="Pex24p"/>
    <property type="match status" value="1"/>
</dbReference>
<comment type="subcellular location">
    <subcellularLocation>
        <location evidence="1">Membrane</location>
        <topology evidence="1">Multi-pass membrane protein</topology>
    </subcellularLocation>
</comment>
<feature type="transmembrane region" description="Helical" evidence="6">
    <location>
        <begin position="283"/>
        <end position="303"/>
    </location>
</feature>
<feature type="region of interest" description="Disordered" evidence="5">
    <location>
        <begin position="198"/>
        <end position="218"/>
    </location>
</feature>
<keyword evidence="2 6" id="KW-0812">Transmembrane</keyword>
<feature type="domain" description="TECPR1-like DysF" evidence="7">
    <location>
        <begin position="114"/>
        <end position="537"/>
    </location>
</feature>
<evidence type="ECO:0000256" key="6">
    <source>
        <dbReference type="SAM" id="Phobius"/>
    </source>
</evidence>
<reference evidence="8 9" key="1">
    <citation type="journal article" date="2008" name="Nature">
        <title>The genome of Laccaria bicolor provides insights into mycorrhizal symbiosis.</title>
        <authorList>
            <person name="Martin F."/>
            <person name="Aerts A."/>
            <person name="Ahren D."/>
            <person name="Brun A."/>
            <person name="Danchin E.G.J."/>
            <person name="Duchaussoy F."/>
            <person name="Gibon J."/>
            <person name="Kohler A."/>
            <person name="Lindquist E."/>
            <person name="Pereda V."/>
            <person name="Salamov A."/>
            <person name="Shapiro H.J."/>
            <person name="Wuyts J."/>
            <person name="Blaudez D."/>
            <person name="Buee M."/>
            <person name="Brokstein P."/>
            <person name="Canbaeck B."/>
            <person name="Cohen D."/>
            <person name="Courty P.E."/>
            <person name="Coutinho P.M."/>
            <person name="Delaruelle C."/>
            <person name="Detter J.C."/>
            <person name="Deveau A."/>
            <person name="DiFazio S."/>
            <person name="Duplessis S."/>
            <person name="Fraissinet-Tachet L."/>
            <person name="Lucic E."/>
            <person name="Frey-Klett P."/>
            <person name="Fourrey C."/>
            <person name="Feussner I."/>
            <person name="Gay G."/>
            <person name="Grimwood J."/>
            <person name="Hoegger P.J."/>
            <person name="Jain P."/>
            <person name="Kilaru S."/>
            <person name="Labbe J."/>
            <person name="Lin Y.C."/>
            <person name="Legue V."/>
            <person name="Le Tacon F."/>
            <person name="Marmeisse R."/>
            <person name="Melayah D."/>
            <person name="Montanini B."/>
            <person name="Muratet M."/>
            <person name="Nehls U."/>
            <person name="Niculita-Hirzel H."/>
            <person name="Oudot-Le Secq M.P."/>
            <person name="Peter M."/>
            <person name="Quesneville H."/>
            <person name="Rajashekar B."/>
            <person name="Reich M."/>
            <person name="Rouhier N."/>
            <person name="Schmutz J."/>
            <person name="Yin T."/>
            <person name="Chalot M."/>
            <person name="Henrissat B."/>
            <person name="Kuees U."/>
            <person name="Lucas S."/>
            <person name="Van de Peer Y."/>
            <person name="Podila G.K."/>
            <person name="Polle A."/>
            <person name="Pukkila P.J."/>
            <person name="Richardson P.M."/>
            <person name="Rouze P."/>
            <person name="Sanders I.R."/>
            <person name="Stajich J.E."/>
            <person name="Tunlid A."/>
            <person name="Tuskan G."/>
            <person name="Grigoriev I.V."/>
        </authorList>
    </citation>
    <scope>NUCLEOTIDE SEQUENCE [LARGE SCALE GENOMIC DNA]</scope>
    <source>
        <strain evidence="9">S238N-H82 / ATCC MYA-4686</strain>
    </source>
</reference>
<protein>
    <submittedName>
        <fullName evidence="8">Predicted protein</fullName>
    </submittedName>
</protein>
<dbReference type="PANTHER" id="PTHR28304:SF2">
    <property type="entry name" value="PEROXISOMAL MEMBRANE PROTEIN PEX29"/>
    <property type="match status" value="1"/>
</dbReference>
<accession>B0DP47</accession>
<dbReference type="PANTHER" id="PTHR28304">
    <property type="entry name" value="PEROXISOMAL MEMBRANE PROTEIN PEX29"/>
    <property type="match status" value="1"/>
</dbReference>
<dbReference type="EMBL" id="DS547123">
    <property type="protein sequence ID" value="EDR03552.1"/>
    <property type="molecule type" value="Genomic_DNA"/>
</dbReference>
<gene>
    <name evidence="8" type="ORF">LACBIDRAFT_306992</name>
</gene>
<feature type="region of interest" description="Disordered" evidence="5">
    <location>
        <begin position="412"/>
        <end position="443"/>
    </location>
</feature>
<evidence type="ECO:0000259" key="7">
    <source>
        <dbReference type="Pfam" id="PF06398"/>
    </source>
</evidence>
<feature type="region of interest" description="Disordered" evidence="5">
    <location>
        <begin position="81"/>
        <end position="112"/>
    </location>
</feature>
<dbReference type="InterPro" id="IPR052816">
    <property type="entry name" value="Peroxisomal_Membrane_PEX28-32"/>
</dbReference>
<keyword evidence="3 6" id="KW-1133">Transmembrane helix</keyword>
<evidence type="ECO:0000256" key="1">
    <source>
        <dbReference type="ARBA" id="ARBA00004141"/>
    </source>
</evidence>
<dbReference type="InterPro" id="IPR010482">
    <property type="entry name" value="TECPR1-like_DysF"/>
</dbReference>
<dbReference type="HOGENOM" id="CLU_029283_0_0_1"/>
<evidence type="ECO:0000313" key="9">
    <source>
        <dbReference type="Proteomes" id="UP000001194"/>
    </source>
</evidence>
<keyword evidence="9" id="KW-1185">Reference proteome</keyword>
<dbReference type="RefSeq" id="XP_001885700.1">
    <property type="nucleotide sequence ID" value="XM_001885665.1"/>
</dbReference>
<dbReference type="GO" id="GO:0005778">
    <property type="term" value="C:peroxisomal membrane"/>
    <property type="evidence" value="ECO:0007669"/>
    <property type="project" value="UniProtKB-ARBA"/>
</dbReference>
<dbReference type="AlphaFoldDB" id="B0DP47"/>
<evidence type="ECO:0000256" key="5">
    <source>
        <dbReference type="SAM" id="MobiDB-lite"/>
    </source>
</evidence>
<evidence type="ECO:0000256" key="3">
    <source>
        <dbReference type="ARBA" id="ARBA00022989"/>
    </source>
</evidence>